<keyword evidence="2" id="KW-1185">Reference proteome</keyword>
<dbReference type="EMBL" id="LNYW01000006">
    <property type="protein sequence ID" value="KTD66232.1"/>
    <property type="molecule type" value="Genomic_DNA"/>
</dbReference>
<reference evidence="1 2" key="1">
    <citation type="submission" date="2015-11" db="EMBL/GenBank/DDBJ databases">
        <title>Genomic analysis of 38 Legionella species identifies large and diverse effector repertoires.</title>
        <authorList>
            <person name="Burstein D."/>
            <person name="Amaro F."/>
            <person name="Zusman T."/>
            <person name="Lifshitz Z."/>
            <person name="Cohen O."/>
            <person name="Gilbert J.A."/>
            <person name="Pupko T."/>
            <person name="Shuman H.A."/>
            <person name="Segal G."/>
        </authorList>
    </citation>
    <scope>NUCLEOTIDE SEQUENCE [LARGE SCALE GENOMIC DNA]</scope>
    <source>
        <strain evidence="1 2">ATCC 49655</strain>
    </source>
</reference>
<evidence type="ECO:0000313" key="2">
    <source>
        <dbReference type="Proteomes" id="UP000054600"/>
    </source>
</evidence>
<gene>
    <name evidence="1" type="ORF">Lsha_0126</name>
</gene>
<accession>A0A0W0ZAU6</accession>
<organism evidence="1 2">
    <name type="scientific">Legionella shakespearei DSM 23087</name>
    <dbReference type="NCBI Taxonomy" id="1122169"/>
    <lineage>
        <taxon>Bacteria</taxon>
        <taxon>Pseudomonadati</taxon>
        <taxon>Pseudomonadota</taxon>
        <taxon>Gammaproteobacteria</taxon>
        <taxon>Legionellales</taxon>
        <taxon>Legionellaceae</taxon>
        <taxon>Legionella</taxon>
    </lineage>
</organism>
<proteinExistence type="predicted"/>
<dbReference type="STRING" id="1122169.Lsha_0126"/>
<dbReference type="OrthoDB" id="10019862at2"/>
<dbReference type="Proteomes" id="UP000054600">
    <property type="component" value="Unassembled WGS sequence"/>
</dbReference>
<name>A0A0W0ZAU6_9GAMM</name>
<protein>
    <submittedName>
        <fullName evidence="1">Uncharacterized protein</fullName>
    </submittedName>
</protein>
<dbReference type="RefSeq" id="WP_018578716.1">
    <property type="nucleotide sequence ID" value="NZ_KB892437.1"/>
</dbReference>
<sequence>MTNKYSDMFDALQKITTAHDIDLAKTDFFEETLLKLAGIEEKPKGCQFAMNQATRGENCNFDLTISKEAAAAFVTQLNSRFPELNAIDLTDTSPQMVNGHPARFIRMNCEAIQKHLLPLIERELEANPKMSEPYQKKYEFNDVLSHLHKLFSKWGMSISHSDCFEETLCYVVARQLRQQAATPRFFNEKSAALPELVQVTGTEETPEIMTTSSRFQPNPQNKYITDLFITTPIEPAKRIVAYFNSLIPDSAAISEQQHTVSGKTELHTLIIIKNKALVHKDFAEAIERALNEYSLDELDKYRVESGTLKLKTSETVAMLYRRTVDFPLYTNNDYKVAANALIGSIAKLKDYFEQQNKVEASQLQLLVKDIHSKRRILKGLITTEDALLEHFENTLNKDIKKLLKDVVDAVTSQFKPMETPYVASENSAGLPYGPGIRC</sequence>
<dbReference type="AlphaFoldDB" id="A0A0W0ZAU6"/>
<dbReference type="PATRIC" id="fig|1122169.6.peg.140"/>
<evidence type="ECO:0000313" key="1">
    <source>
        <dbReference type="EMBL" id="KTD66232.1"/>
    </source>
</evidence>
<comment type="caution">
    <text evidence="1">The sequence shown here is derived from an EMBL/GenBank/DDBJ whole genome shotgun (WGS) entry which is preliminary data.</text>
</comment>